<dbReference type="Pfam" id="PF13860">
    <property type="entry name" value="FlgD_ig"/>
    <property type="match status" value="1"/>
</dbReference>
<reference evidence="8 9" key="1">
    <citation type="submission" date="2023-11" db="EMBL/GenBank/DDBJ databases">
        <title>MicrobeMod: A computational toolkit for identifying prokaryotic methylation and restriction-modification with nanopore sequencing.</title>
        <authorList>
            <person name="Crits-Christoph A."/>
            <person name="Kang S.C."/>
            <person name="Lee H."/>
            <person name="Ostrov N."/>
        </authorList>
    </citation>
    <scope>NUCLEOTIDE SEQUENCE [LARGE SCALE GENOMIC DNA]</scope>
    <source>
        <strain evidence="8 9">ATCC 14820</strain>
    </source>
</reference>
<feature type="domain" description="FlgD/Vpr Ig-like" evidence="6">
    <location>
        <begin position="109"/>
        <end position="178"/>
    </location>
</feature>
<sequence length="225" mass="22747">MTTTTAIGATSPTAATTATAAAPATGIKADFNMFLKLLTAQMQNQDPLSPMDTSQYTQQLVQYSQVEQSVQQNTTLNSILSNLNNQGLTQASGMIGRSVTINSDVAGLSAGTPASWSYSATLPVSTLTSSITDATGKVVMTGPMTPTAQGTLSWDGKLADGSTAPAGSYTLALTATDAAGNPVPVTIHAQGTVQEVSSANGALTLKVNGAPYTSDKLLGIAAASN</sequence>
<evidence type="ECO:0000256" key="1">
    <source>
        <dbReference type="ARBA" id="ARBA00010577"/>
    </source>
</evidence>
<dbReference type="EMBL" id="JAWXXV010000001">
    <property type="protein sequence ID" value="MDX5986002.1"/>
    <property type="molecule type" value="Genomic_DNA"/>
</dbReference>
<dbReference type="Gene3D" id="2.60.40.4070">
    <property type="match status" value="1"/>
</dbReference>
<evidence type="ECO:0000256" key="2">
    <source>
        <dbReference type="ARBA" id="ARBA00016013"/>
    </source>
</evidence>
<keyword evidence="3 5" id="KW-1005">Bacterial flagellum biogenesis</keyword>
<dbReference type="InterPro" id="IPR025965">
    <property type="entry name" value="FlgD/Vpr_Ig-like"/>
</dbReference>
<name>A0ABU4PS15_9SPHN</name>
<protein>
    <recommendedName>
        <fullName evidence="2 5">Basal-body rod modification protein FlgD</fullName>
    </recommendedName>
</protein>
<keyword evidence="8" id="KW-0969">Cilium</keyword>
<accession>A0ABU4PS15</accession>
<comment type="caution">
    <text evidence="8">The sequence shown here is derived from an EMBL/GenBank/DDBJ whole genome shotgun (WGS) entry which is preliminary data.</text>
</comment>
<evidence type="ECO:0000256" key="3">
    <source>
        <dbReference type="ARBA" id="ARBA00022795"/>
    </source>
</evidence>
<dbReference type="Gene3D" id="2.30.30.910">
    <property type="match status" value="1"/>
</dbReference>
<dbReference type="Proteomes" id="UP001279660">
    <property type="component" value="Unassembled WGS sequence"/>
</dbReference>
<comment type="similarity">
    <text evidence="1 5">Belongs to the FlgD family.</text>
</comment>
<evidence type="ECO:0000256" key="4">
    <source>
        <dbReference type="ARBA" id="ARBA00024746"/>
    </source>
</evidence>
<evidence type="ECO:0000259" key="7">
    <source>
        <dbReference type="Pfam" id="PF13861"/>
    </source>
</evidence>
<keyword evidence="9" id="KW-1185">Reference proteome</keyword>
<evidence type="ECO:0000256" key="5">
    <source>
        <dbReference type="RuleBase" id="RU362076"/>
    </source>
</evidence>
<comment type="function">
    <text evidence="4 5">Required for flagellar hook formation. May act as a scaffolding protein.</text>
</comment>
<dbReference type="Pfam" id="PF03963">
    <property type="entry name" value="FlgD"/>
    <property type="match status" value="1"/>
</dbReference>
<feature type="domain" description="FlgD Tudor-like" evidence="7">
    <location>
        <begin position="89"/>
        <end position="210"/>
    </location>
</feature>
<keyword evidence="8" id="KW-0282">Flagellum</keyword>
<dbReference type="RefSeq" id="WP_010406970.1">
    <property type="nucleotide sequence ID" value="NZ_JAWXXV010000001.1"/>
</dbReference>
<dbReference type="InterPro" id="IPR005648">
    <property type="entry name" value="FlgD"/>
</dbReference>
<proteinExistence type="inferred from homology"/>
<evidence type="ECO:0000313" key="9">
    <source>
        <dbReference type="Proteomes" id="UP001279660"/>
    </source>
</evidence>
<gene>
    <name evidence="8" type="ORF">SIL82_17230</name>
</gene>
<keyword evidence="8" id="KW-0966">Cell projection</keyword>
<evidence type="ECO:0000259" key="6">
    <source>
        <dbReference type="Pfam" id="PF13860"/>
    </source>
</evidence>
<evidence type="ECO:0000313" key="8">
    <source>
        <dbReference type="EMBL" id="MDX5986002.1"/>
    </source>
</evidence>
<dbReference type="InterPro" id="IPR025963">
    <property type="entry name" value="FLgD_Tudor"/>
</dbReference>
<organism evidence="8 9">
    <name type="scientific">Sphingomonas echinoides</name>
    <dbReference type="NCBI Taxonomy" id="59803"/>
    <lineage>
        <taxon>Bacteria</taxon>
        <taxon>Pseudomonadati</taxon>
        <taxon>Pseudomonadota</taxon>
        <taxon>Alphaproteobacteria</taxon>
        <taxon>Sphingomonadales</taxon>
        <taxon>Sphingomonadaceae</taxon>
        <taxon>Sphingomonas</taxon>
    </lineage>
</organism>
<dbReference type="Pfam" id="PF13861">
    <property type="entry name" value="FLgD_tudor"/>
    <property type="match status" value="1"/>
</dbReference>